<dbReference type="SUPFAM" id="SSF46689">
    <property type="entry name" value="Homeodomain-like"/>
    <property type="match status" value="2"/>
</dbReference>
<dbReference type="Proteomes" id="UP000249898">
    <property type="component" value="Chromosome"/>
</dbReference>
<evidence type="ECO:0000256" key="1">
    <source>
        <dbReference type="ARBA" id="ARBA00023015"/>
    </source>
</evidence>
<keyword evidence="1" id="KW-0805">Transcription regulation</keyword>
<dbReference type="SUPFAM" id="SSF55136">
    <property type="entry name" value="Probable bacterial effector-binding domain"/>
    <property type="match status" value="1"/>
</dbReference>
<sequence length="291" mass="33938">MPLQHKLTRIEKVLDYIHEHLDESIHVASLAEKSCWSRWQFQRVFGEATGLTVAQYIRELRLSKAAELLLSSKKKHIDIAILCGFDSEISFSRAFKNMFNCTPREYRLRGKRQGLRTPLQYRTEKTLAGDKLKAFTQIRIESRDAFQLNGVHGWIHGPFSSTPDFIERVPQLWKTIDKKNEYFAPTAQPIGIIDTHYHPQNPDQMCYWAGYLGQPKNTYDTIDVPSQEYAVIPVHGKVAAVEQAVEWFIHRWLPESDYDGISGYELEVYDPHYDPKSSQSYMEYWLPIKPR</sequence>
<dbReference type="InterPro" id="IPR018060">
    <property type="entry name" value="HTH_AraC"/>
</dbReference>
<gene>
    <name evidence="5" type="ORF">A8139_02535</name>
</gene>
<organism evidence="5 6">
    <name type="scientific">Marinomonas primoryensis</name>
    <dbReference type="NCBI Taxonomy" id="178399"/>
    <lineage>
        <taxon>Bacteria</taxon>
        <taxon>Pseudomonadati</taxon>
        <taxon>Pseudomonadota</taxon>
        <taxon>Gammaproteobacteria</taxon>
        <taxon>Oceanospirillales</taxon>
        <taxon>Oceanospirillaceae</taxon>
        <taxon>Marinomonas</taxon>
    </lineage>
</organism>
<dbReference type="PANTHER" id="PTHR47504:SF5">
    <property type="entry name" value="RIGHT ORIGIN-BINDING PROTEIN"/>
    <property type="match status" value="1"/>
</dbReference>
<dbReference type="InterPro" id="IPR009057">
    <property type="entry name" value="Homeodomain-like_sf"/>
</dbReference>
<dbReference type="SMART" id="SM00871">
    <property type="entry name" value="AraC_E_bind"/>
    <property type="match status" value="1"/>
</dbReference>
<evidence type="ECO:0000256" key="2">
    <source>
        <dbReference type="ARBA" id="ARBA00023125"/>
    </source>
</evidence>
<keyword evidence="2" id="KW-0238">DNA-binding</keyword>
<dbReference type="Pfam" id="PF14526">
    <property type="entry name" value="Cass2"/>
    <property type="match status" value="1"/>
</dbReference>
<dbReference type="Gene3D" id="1.10.10.60">
    <property type="entry name" value="Homeodomain-like"/>
    <property type="match status" value="2"/>
</dbReference>
<dbReference type="AlphaFoldDB" id="A0A2Z4PNI4"/>
<proteinExistence type="predicted"/>
<feature type="domain" description="HTH araC/xylS-type" evidence="4">
    <location>
        <begin position="11"/>
        <end position="109"/>
    </location>
</feature>
<evidence type="ECO:0000259" key="4">
    <source>
        <dbReference type="PROSITE" id="PS01124"/>
    </source>
</evidence>
<dbReference type="GO" id="GO:0043565">
    <property type="term" value="F:sequence-specific DNA binding"/>
    <property type="evidence" value="ECO:0007669"/>
    <property type="project" value="InterPro"/>
</dbReference>
<reference evidence="5 6" key="1">
    <citation type="submission" date="2016-06" db="EMBL/GenBank/DDBJ databases">
        <title>The sequenced genome of the ice-adhering bacterium Marinomonas primoryensis, from Antarctica.</title>
        <authorList>
            <person name="Graham L."/>
            <person name="Vance T.D.R."/>
            <person name="Davies P.L."/>
        </authorList>
    </citation>
    <scope>NUCLEOTIDE SEQUENCE [LARGE SCALE GENOMIC DNA]</scope>
    <source>
        <strain evidence="5 6">AceL</strain>
    </source>
</reference>
<dbReference type="InterPro" id="IPR010499">
    <property type="entry name" value="AraC_E-bd"/>
</dbReference>
<name>A0A2Z4PNI4_9GAMM</name>
<dbReference type="Pfam" id="PF12833">
    <property type="entry name" value="HTH_18"/>
    <property type="match status" value="1"/>
</dbReference>
<dbReference type="InterPro" id="IPR050959">
    <property type="entry name" value="MarA-like"/>
</dbReference>
<dbReference type="SMART" id="SM00342">
    <property type="entry name" value="HTH_ARAC"/>
    <property type="match status" value="1"/>
</dbReference>
<evidence type="ECO:0000313" key="5">
    <source>
        <dbReference type="EMBL" id="AWX98996.1"/>
    </source>
</evidence>
<dbReference type="PROSITE" id="PS01124">
    <property type="entry name" value="HTH_ARAC_FAMILY_2"/>
    <property type="match status" value="1"/>
</dbReference>
<keyword evidence="3" id="KW-0804">Transcription</keyword>
<evidence type="ECO:0000256" key="3">
    <source>
        <dbReference type="ARBA" id="ARBA00023163"/>
    </source>
</evidence>
<dbReference type="InterPro" id="IPR011256">
    <property type="entry name" value="Reg_factor_effector_dom_sf"/>
</dbReference>
<dbReference type="RefSeq" id="WP_112135402.1">
    <property type="nucleotide sequence ID" value="NZ_CP016181.1"/>
</dbReference>
<accession>A0A2Z4PNI4</accession>
<dbReference type="OrthoDB" id="282744at2"/>
<dbReference type="PANTHER" id="PTHR47504">
    <property type="entry name" value="RIGHT ORIGIN-BINDING PROTEIN"/>
    <property type="match status" value="1"/>
</dbReference>
<dbReference type="EMBL" id="CP016181">
    <property type="protein sequence ID" value="AWX98996.1"/>
    <property type="molecule type" value="Genomic_DNA"/>
</dbReference>
<dbReference type="GO" id="GO:0003700">
    <property type="term" value="F:DNA-binding transcription factor activity"/>
    <property type="evidence" value="ECO:0007669"/>
    <property type="project" value="InterPro"/>
</dbReference>
<protein>
    <submittedName>
        <fullName evidence="5">AraC family transcriptional regulator</fullName>
    </submittedName>
</protein>
<evidence type="ECO:0000313" key="6">
    <source>
        <dbReference type="Proteomes" id="UP000249898"/>
    </source>
</evidence>
<dbReference type="Gene3D" id="3.20.80.10">
    <property type="entry name" value="Regulatory factor, effector binding domain"/>
    <property type="match status" value="1"/>
</dbReference>
<dbReference type="InterPro" id="IPR029441">
    <property type="entry name" value="Cass2"/>
</dbReference>